<evidence type="ECO:0000313" key="2">
    <source>
        <dbReference type="EMBL" id="QJH95980.1"/>
    </source>
</evidence>
<accession>A0A6M3XDN0</accession>
<dbReference type="AlphaFoldDB" id="A0A6M3XDN0"/>
<protein>
    <submittedName>
        <fullName evidence="2">Uncharacterized protein</fullName>
    </submittedName>
</protein>
<dbReference type="EMBL" id="MT144636">
    <property type="protein sequence ID" value="QJH95980.1"/>
    <property type="molecule type" value="Genomic_DNA"/>
</dbReference>
<proteinExistence type="predicted"/>
<keyword evidence="1" id="KW-0175">Coiled coil</keyword>
<evidence type="ECO:0000256" key="1">
    <source>
        <dbReference type="SAM" id="Coils"/>
    </source>
</evidence>
<name>A0A6M3XDN0_9ZZZZ</name>
<organism evidence="2">
    <name type="scientific">viral metagenome</name>
    <dbReference type="NCBI Taxonomy" id="1070528"/>
    <lineage>
        <taxon>unclassified sequences</taxon>
        <taxon>metagenomes</taxon>
        <taxon>organismal metagenomes</taxon>
    </lineage>
</organism>
<feature type="coiled-coil region" evidence="1">
    <location>
        <begin position="59"/>
        <end position="86"/>
    </location>
</feature>
<gene>
    <name evidence="2" type="ORF">TM448B00567_0001</name>
</gene>
<sequence length="175" mass="19398">MGYHGCGDNYCVLGPPEKGTGTNGGCSCFDALLLRRGVLSLRAELAEVVIERSEADSCRRKEAERADAAEAEVERLRGELEVDRKNGKDQWLWANDSDEPTYNHRRNDSLQTPCELCKARAEIVRLRARLADPRLVAWHAMAEEDREPVVSELRSVSADGETAAAVLEWAQEGGE</sequence>
<reference evidence="2" key="1">
    <citation type="submission" date="2020-03" db="EMBL/GenBank/DDBJ databases">
        <title>The deep terrestrial virosphere.</title>
        <authorList>
            <person name="Holmfeldt K."/>
            <person name="Nilsson E."/>
            <person name="Simone D."/>
            <person name="Lopez-Fernandez M."/>
            <person name="Wu X."/>
            <person name="de Brujin I."/>
            <person name="Lundin D."/>
            <person name="Andersson A."/>
            <person name="Bertilsson S."/>
            <person name="Dopson M."/>
        </authorList>
    </citation>
    <scope>NUCLEOTIDE SEQUENCE</scope>
    <source>
        <strain evidence="2">TM448B00567</strain>
    </source>
</reference>